<proteinExistence type="predicted"/>
<evidence type="ECO:0000256" key="3">
    <source>
        <dbReference type="ARBA" id="ARBA00022490"/>
    </source>
</evidence>
<dbReference type="PANTHER" id="PTHR11538:SF41">
    <property type="entry name" value="PHENYLALANINE--TRNA LIGASE, MITOCHONDRIAL"/>
    <property type="match status" value="1"/>
</dbReference>
<organism evidence="13 14">
    <name type="scientific">Candidatus Kaiserbacteria bacterium RIFCSPLOWO2_12_FULL_45_26</name>
    <dbReference type="NCBI Taxonomy" id="1798525"/>
    <lineage>
        <taxon>Bacteria</taxon>
        <taxon>Candidatus Kaiseribacteriota</taxon>
    </lineage>
</organism>
<keyword evidence="4 13" id="KW-0436">Ligase</keyword>
<comment type="caution">
    <text evidence="13">The sequence shown here is derived from an EMBL/GenBank/DDBJ whole genome shotgun (WGS) entry which is preliminary data.</text>
</comment>
<name>A0A1F6FHG1_9BACT</name>
<dbReference type="InterPro" id="IPR004529">
    <property type="entry name" value="Phe-tRNA-synth_IIc_asu"/>
</dbReference>
<evidence type="ECO:0000313" key="14">
    <source>
        <dbReference type="Proteomes" id="UP000177325"/>
    </source>
</evidence>
<evidence type="ECO:0000256" key="9">
    <source>
        <dbReference type="ARBA" id="ARBA00022917"/>
    </source>
</evidence>
<evidence type="ECO:0000259" key="12">
    <source>
        <dbReference type="PROSITE" id="PS50862"/>
    </source>
</evidence>
<evidence type="ECO:0000256" key="11">
    <source>
        <dbReference type="ARBA" id="ARBA00049255"/>
    </source>
</evidence>
<dbReference type="GO" id="GO:0006432">
    <property type="term" value="P:phenylalanyl-tRNA aminoacylation"/>
    <property type="evidence" value="ECO:0007669"/>
    <property type="project" value="InterPro"/>
</dbReference>
<dbReference type="GO" id="GO:0004826">
    <property type="term" value="F:phenylalanine-tRNA ligase activity"/>
    <property type="evidence" value="ECO:0007669"/>
    <property type="project" value="UniProtKB-EC"/>
</dbReference>
<dbReference type="STRING" id="1798525.A3G90_04590"/>
<keyword evidence="6" id="KW-0547">Nucleotide-binding</keyword>
<keyword evidence="5" id="KW-0479">Metal-binding</keyword>
<evidence type="ECO:0000256" key="6">
    <source>
        <dbReference type="ARBA" id="ARBA00022741"/>
    </source>
</evidence>
<keyword evidence="9" id="KW-0648">Protein biosynthesis</keyword>
<dbReference type="GO" id="GO:0005737">
    <property type="term" value="C:cytoplasm"/>
    <property type="evidence" value="ECO:0007669"/>
    <property type="project" value="UniProtKB-SubCell"/>
</dbReference>
<keyword evidence="7" id="KW-0067">ATP-binding</keyword>
<dbReference type="NCBIfam" id="TIGR00468">
    <property type="entry name" value="pheS"/>
    <property type="match status" value="1"/>
</dbReference>
<dbReference type="EC" id="6.1.1.20" evidence="2"/>
<feature type="domain" description="Aminoacyl-transfer RNA synthetases class-II family profile" evidence="12">
    <location>
        <begin position="12"/>
        <end position="217"/>
    </location>
</feature>
<dbReference type="InterPro" id="IPR045864">
    <property type="entry name" value="aa-tRNA-synth_II/BPL/LPL"/>
</dbReference>
<dbReference type="GO" id="GO:0000049">
    <property type="term" value="F:tRNA binding"/>
    <property type="evidence" value="ECO:0007669"/>
    <property type="project" value="InterPro"/>
</dbReference>
<keyword evidence="3" id="KW-0963">Cytoplasm</keyword>
<keyword evidence="10" id="KW-0030">Aminoacyl-tRNA synthetase</keyword>
<dbReference type="PROSITE" id="PS50862">
    <property type="entry name" value="AA_TRNA_LIGASE_II"/>
    <property type="match status" value="1"/>
</dbReference>
<evidence type="ECO:0000256" key="5">
    <source>
        <dbReference type="ARBA" id="ARBA00022723"/>
    </source>
</evidence>
<dbReference type="CDD" id="cd00496">
    <property type="entry name" value="PheRS_alpha_core"/>
    <property type="match status" value="1"/>
</dbReference>
<comment type="catalytic activity">
    <reaction evidence="11">
        <text>tRNA(Phe) + L-phenylalanine + ATP = L-phenylalanyl-tRNA(Phe) + AMP + diphosphate + H(+)</text>
        <dbReference type="Rhea" id="RHEA:19413"/>
        <dbReference type="Rhea" id="RHEA-COMP:9668"/>
        <dbReference type="Rhea" id="RHEA-COMP:9699"/>
        <dbReference type="ChEBI" id="CHEBI:15378"/>
        <dbReference type="ChEBI" id="CHEBI:30616"/>
        <dbReference type="ChEBI" id="CHEBI:33019"/>
        <dbReference type="ChEBI" id="CHEBI:58095"/>
        <dbReference type="ChEBI" id="CHEBI:78442"/>
        <dbReference type="ChEBI" id="CHEBI:78531"/>
        <dbReference type="ChEBI" id="CHEBI:456215"/>
        <dbReference type="EC" id="6.1.1.20"/>
    </reaction>
</comment>
<evidence type="ECO:0000256" key="1">
    <source>
        <dbReference type="ARBA" id="ARBA00004496"/>
    </source>
</evidence>
<dbReference type="AlphaFoldDB" id="A0A1F6FHG1"/>
<dbReference type="InterPro" id="IPR006195">
    <property type="entry name" value="aa-tRNA-synth_II"/>
</dbReference>
<dbReference type="Proteomes" id="UP000177325">
    <property type="component" value="Unassembled WGS sequence"/>
</dbReference>
<dbReference type="InterPro" id="IPR002319">
    <property type="entry name" value="Phenylalanyl-tRNA_Synthase"/>
</dbReference>
<evidence type="ECO:0000256" key="2">
    <source>
        <dbReference type="ARBA" id="ARBA00012814"/>
    </source>
</evidence>
<dbReference type="PANTHER" id="PTHR11538">
    <property type="entry name" value="PHENYLALANYL-TRNA SYNTHETASE"/>
    <property type="match status" value="1"/>
</dbReference>
<dbReference type="Gene3D" id="3.30.930.10">
    <property type="entry name" value="Bira Bifunctional Protein, Domain 2"/>
    <property type="match status" value="1"/>
</dbReference>
<protein>
    <recommendedName>
        <fullName evidence="2">phenylalanine--tRNA ligase</fullName>
        <ecNumber evidence="2">6.1.1.20</ecNumber>
    </recommendedName>
</protein>
<evidence type="ECO:0000256" key="7">
    <source>
        <dbReference type="ARBA" id="ARBA00022840"/>
    </source>
</evidence>
<dbReference type="GO" id="GO:0046872">
    <property type="term" value="F:metal ion binding"/>
    <property type="evidence" value="ECO:0007669"/>
    <property type="project" value="UniProtKB-KW"/>
</dbReference>
<evidence type="ECO:0000256" key="4">
    <source>
        <dbReference type="ARBA" id="ARBA00022598"/>
    </source>
</evidence>
<keyword evidence="8" id="KW-0460">Magnesium</keyword>
<dbReference type="SUPFAM" id="SSF55681">
    <property type="entry name" value="Class II aaRS and biotin synthetases"/>
    <property type="match status" value="1"/>
</dbReference>
<dbReference type="Pfam" id="PF01409">
    <property type="entry name" value="tRNA-synt_2d"/>
    <property type="match status" value="1"/>
</dbReference>
<reference evidence="13 14" key="1">
    <citation type="journal article" date="2016" name="Nat. Commun.">
        <title>Thousands of microbial genomes shed light on interconnected biogeochemical processes in an aquifer system.</title>
        <authorList>
            <person name="Anantharaman K."/>
            <person name="Brown C.T."/>
            <person name="Hug L.A."/>
            <person name="Sharon I."/>
            <person name="Castelle C.J."/>
            <person name="Probst A.J."/>
            <person name="Thomas B.C."/>
            <person name="Singh A."/>
            <person name="Wilkins M.J."/>
            <person name="Karaoz U."/>
            <person name="Brodie E.L."/>
            <person name="Williams K.H."/>
            <person name="Hubbard S.S."/>
            <person name="Banfield J.F."/>
        </authorList>
    </citation>
    <scope>NUCLEOTIDE SEQUENCE [LARGE SCALE GENOMIC DNA]</scope>
</reference>
<sequence>METPRGHKHPLSQVIAEINSIFAEIGFTFAEGPERELVAFNFDALNVPKDHPSRDMQDTFYLADKPDVVMRTHTSPVQVRHMKSHTPPIKMICPGKVFRNEATDATHEAQFFQIEGLMIDTDVSLGHMKGVLEYFFSRFFGGEVQVRFRPSFFPFVEPGVEVDMMIAPSPDNKLSGRWIEIMGAGMVHPNVLEASGIDSTKYQGFAFGMGMDRLAVLKYGIDDIRLMYNGDLRFTNQF</sequence>
<evidence type="ECO:0000256" key="8">
    <source>
        <dbReference type="ARBA" id="ARBA00022842"/>
    </source>
</evidence>
<evidence type="ECO:0000313" key="13">
    <source>
        <dbReference type="EMBL" id="OGG85302.1"/>
    </source>
</evidence>
<accession>A0A1F6FHG1</accession>
<dbReference type="EMBL" id="MFMM01000001">
    <property type="protein sequence ID" value="OGG85302.1"/>
    <property type="molecule type" value="Genomic_DNA"/>
</dbReference>
<comment type="subcellular location">
    <subcellularLocation>
        <location evidence="1">Cytoplasm</location>
    </subcellularLocation>
</comment>
<dbReference type="GO" id="GO:0005524">
    <property type="term" value="F:ATP binding"/>
    <property type="evidence" value="ECO:0007669"/>
    <property type="project" value="UniProtKB-KW"/>
</dbReference>
<evidence type="ECO:0000256" key="10">
    <source>
        <dbReference type="ARBA" id="ARBA00023146"/>
    </source>
</evidence>
<gene>
    <name evidence="13" type="ORF">A3G90_04590</name>
</gene>